<protein>
    <submittedName>
        <fullName evidence="1">11802_t:CDS:1</fullName>
    </submittedName>
</protein>
<feature type="non-terminal residue" evidence="1">
    <location>
        <position position="55"/>
    </location>
</feature>
<sequence length="55" mass="6195">MPRKTVVPRKGRLDHHPVCLKLPLAMRAVQFDVIRPNTDSSSTTIEYSECLNGLC</sequence>
<evidence type="ECO:0000313" key="2">
    <source>
        <dbReference type="Proteomes" id="UP000789525"/>
    </source>
</evidence>
<organism evidence="1 2">
    <name type="scientific">Acaulospora colombiana</name>
    <dbReference type="NCBI Taxonomy" id="27376"/>
    <lineage>
        <taxon>Eukaryota</taxon>
        <taxon>Fungi</taxon>
        <taxon>Fungi incertae sedis</taxon>
        <taxon>Mucoromycota</taxon>
        <taxon>Glomeromycotina</taxon>
        <taxon>Glomeromycetes</taxon>
        <taxon>Diversisporales</taxon>
        <taxon>Acaulosporaceae</taxon>
        <taxon>Acaulospora</taxon>
    </lineage>
</organism>
<gene>
    <name evidence="1" type="ORF">ACOLOM_LOCUS12624</name>
</gene>
<dbReference type="EMBL" id="CAJVPT010052342">
    <property type="protein sequence ID" value="CAG8749432.1"/>
    <property type="molecule type" value="Genomic_DNA"/>
</dbReference>
<evidence type="ECO:0000313" key="1">
    <source>
        <dbReference type="EMBL" id="CAG8749432.1"/>
    </source>
</evidence>
<accession>A0ACA9QEL8</accession>
<comment type="caution">
    <text evidence="1">The sequence shown here is derived from an EMBL/GenBank/DDBJ whole genome shotgun (WGS) entry which is preliminary data.</text>
</comment>
<keyword evidence="2" id="KW-1185">Reference proteome</keyword>
<reference evidence="1" key="1">
    <citation type="submission" date="2021-06" db="EMBL/GenBank/DDBJ databases">
        <authorList>
            <person name="Kallberg Y."/>
            <person name="Tangrot J."/>
            <person name="Rosling A."/>
        </authorList>
    </citation>
    <scope>NUCLEOTIDE SEQUENCE</scope>
    <source>
        <strain evidence="1">CL356</strain>
    </source>
</reference>
<dbReference type="Proteomes" id="UP000789525">
    <property type="component" value="Unassembled WGS sequence"/>
</dbReference>
<name>A0ACA9QEL8_9GLOM</name>
<proteinExistence type="predicted"/>